<evidence type="ECO:0000256" key="7">
    <source>
        <dbReference type="PROSITE-ProRule" id="PRU01373"/>
    </source>
</evidence>
<keyword evidence="4 7" id="KW-0133">Cell shape</keyword>
<dbReference type="PANTHER" id="PTHR41533">
    <property type="entry name" value="L,D-TRANSPEPTIDASE HI_1667-RELATED"/>
    <property type="match status" value="1"/>
</dbReference>
<dbReference type="RefSeq" id="WP_241448119.1">
    <property type="nucleotide sequence ID" value="NZ_JAKZHW010000002.1"/>
</dbReference>
<feature type="chain" id="PRO_5046702087" evidence="8">
    <location>
        <begin position="20"/>
        <end position="430"/>
    </location>
</feature>
<dbReference type="Pfam" id="PF01471">
    <property type="entry name" value="PG_binding_1"/>
    <property type="match status" value="1"/>
</dbReference>
<organism evidence="10 11">
    <name type="scientific">Sphingomonas telluris</name>
    <dbReference type="NCBI Taxonomy" id="2907998"/>
    <lineage>
        <taxon>Bacteria</taxon>
        <taxon>Pseudomonadati</taxon>
        <taxon>Pseudomonadota</taxon>
        <taxon>Alphaproteobacteria</taxon>
        <taxon>Sphingomonadales</taxon>
        <taxon>Sphingomonadaceae</taxon>
        <taxon>Sphingomonas</taxon>
    </lineage>
</organism>
<dbReference type="Proteomes" id="UP001203058">
    <property type="component" value="Unassembled WGS sequence"/>
</dbReference>
<name>A0ABS9VQL1_9SPHN</name>
<proteinExistence type="inferred from homology"/>
<sequence length="430" mass="47907">MRKFVLVLAGLCLPASALAAASQQPIEPIEVPPSVEQGLDMVYIDREIAPSMQQRDAQQHDQGIDQFKVADADMFAPVHPLYTDLRRALVRYEMRWGDLPQVQIPAGPTLKLNMTGDRVALLRQRLGLPEGTKFDAPLAAAVKEFQDVHGLKADGVAGAGTIQALNRGFKHYEDVLLLNLERARRLPQTTESGRYILVDAGSARLFMYENGKPVDSMRVIVGSKVTETPMMAALLRYVSLNPWWNTPPELATKSVAPGVLKEGLKYLTDRDYEVLSDWTDDATPIDPSTVDWQAVADGKATVRLRRGPGPWNSMGDMRFNMPNDFGIYLHDVPDFEHALFDKDDRWISNGCIRLQDAHRLAKWLFGRTMVADSKTEENVDVPDPVPVYVTYLTAEAGANGPKFRADRYNRDPALLARYFGKDQQVASAGN</sequence>
<dbReference type="Gene3D" id="2.40.440.10">
    <property type="entry name" value="L,D-transpeptidase catalytic domain-like"/>
    <property type="match status" value="1"/>
</dbReference>
<dbReference type="SUPFAM" id="SSF141523">
    <property type="entry name" value="L,D-transpeptidase catalytic domain-like"/>
    <property type="match status" value="1"/>
</dbReference>
<reference evidence="10 11" key="1">
    <citation type="submission" date="2022-03" db="EMBL/GenBank/DDBJ databases">
        <authorList>
            <person name="Jo J.-H."/>
            <person name="Im W.-T."/>
        </authorList>
    </citation>
    <scope>NUCLEOTIDE SEQUENCE [LARGE SCALE GENOMIC DNA]</scope>
    <source>
        <strain evidence="10 11">SM33</strain>
    </source>
</reference>
<dbReference type="PANTHER" id="PTHR41533:SF2">
    <property type="entry name" value="BLR7131 PROTEIN"/>
    <property type="match status" value="1"/>
</dbReference>
<keyword evidence="11" id="KW-1185">Reference proteome</keyword>
<dbReference type="PROSITE" id="PS52029">
    <property type="entry name" value="LD_TPASE"/>
    <property type="match status" value="1"/>
</dbReference>
<feature type="signal peptide" evidence="8">
    <location>
        <begin position="1"/>
        <end position="19"/>
    </location>
</feature>
<keyword evidence="5 7" id="KW-0573">Peptidoglycan synthesis</keyword>
<comment type="caution">
    <text evidence="10">The sequence shown here is derived from an EMBL/GenBank/DDBJ whole genome shotgun (WGS) entry which is preliminary data.</text>
</comment>
<evidence type="ECO:0000256" key="1">
    <source>
        <dbReference type="ARBA" id="ARBA00004752"/>
    </source>
</evidence>
<dbReference type="SUPFAM" id="SSF47090">
    <property type="entry name" value="PGBD-like"/>
    <property type="match status" value="1"/>
</dbReference>
<evidence type="ECO:0000256" key="4">
    <source>
        <dbReference type="ARBA" id="ARBA00022960"/>
    </source>
</evidence>
<evidence type="ECO:0000313" key="11">
    <source>
        <dbReference type="Proteomes" id="UP001203058"/>
    </source>
</evidence>
<dbReference type="EMBL" id="JAKZHW010000002">
    <property type="protein sequence ID" value="MCH8617255.1"/>
    <property type="molecule type" value="Genomic_DNA"/>
</dbReference>
<evidence type="ECO:0000256" key="2">
    <source>
        <dbReference type="ARBA" id="ARBA00005992"/>
    </source>
</evidence>
<evidence type="ECO:0000313" key="10">
    <source>
        <dbReference type="EMBL" id="MCH8617255.1"/>
    </source>
</evidence>
<evidence type="ECO:0000256" key="5">
    <source>
        <dbReference type="ARBA" id="ARBA00022984"/>
    </source>
</evidence>
<feature type="domain" description="L,D-TPase catalytic" evidence="9">
    <location>
        <begin position="194"/>
        <end position="388"/>
    </location>
</feature>
<dbReference type="Pfam" id="PF03734">
    <property type="entry name" value="YkuD"/>
    <property type="match status" value="1"/>
</dbReference>
<keyword evidence="3" id="KW-0808">Transferase</keyword>
<dbReference type="Gene3D" id="1.10.101.10">
    <property type="entry name" value="PGBD-like superfamily/PGBD"/>
    <property type="match status" value="1"/>
</dbReference>
<dbReference type="InterPro" id="IPR005490">
    <property type="entry name" value="LD_TPept_cat_dom"/>
</dbReference>
<accession>A0ABS9VQL1</accession>
<dbReference type="InterPro" id="IPR052905">
    <property type="entry name" value="LD-transpeptidase_YkuD-like"/>
</dbReference>
<feature type="active site" description="Proton donor/acceptor" evidence="7">
    <location>
        <position position="330"/>
    </location>
</feature>
<comment type="pathway">
    <text evidence="1 7">Cell wall biogenesis; peptidoglycan biosynthesis.</text>
</comment>
<keyword evidence="6 7" id="KW-0961">Cell wall biogenesis/degradation</keyword>
<dbReference type="InterPro" id="IPR036366">
    <property type="entry name" value="PGBDSf"/>
</dbReference>
<dbReference type="InterPro" id="IPR038063">
    <property type="entry name" value="Transpep_catalytic_dom"/>
</dbReference>
<dbReference type="CDD" id="cd16913">
    <property type="entry name" value="YkuD_like"/>
    <property type="match status" value="1"/>
</dbReference>
<evidence type="ECO:0000256" key="8">
    <source>
        <dbReference type="SAM" id="SignalP"/>
    </source>
</evidence>
<dbReference type="InterPro" id="IPR036365">
    <property type="entry name" value="PGBD-like_sf"/>
</dbReference>
<gene>
    <name evidence="10" type="ORF">LZ016_14250</name>
</gene>
<keyword evidence="8" id="KW-0732">Signal</keyword>
<feature type="active site" description="Nucleophile" evidence="7">
    <location>
        <position position="351"/>
    </location>
</feature>
<evidence type="ECO:0000259" key="9">
    <source>
        <dbReference type="PROSITE" id="PS52029"/>
    </source>
</evidence>
<evidence type="ECO:0000256" key="6">
    <source>
        <dbReference type="ARBA" id="ARBA00023316"/>
    </source>
</evidence>
<dbReference type="InterPro" id="IPR002477">
    <property type="entry name" value="Peptidoglycan-bd-like"/>
</dbReference>
<protein>
    <submittedName>
        <fullName evidence="10">L,D-transpeptidase family protein</fullName>
    </submittedName>
</protein>
<evidence type="ECO:0000256" key="3">
    <source>
        <dbReference type="ARBA" id="ARBA00022679"/>
    </source>
</evidence>
<comment type="similarity">
    <text evidence="2">Belongs to the YkuD family.</text>
</comment>